<sequence length="175" mass="19644">MSTTPPQPTKTGPQDFNVASSIASASSAYQLYYVRFYSPTNNSKGPSSYALGYRPRWGNGPIETSTTIYIACAPGTAGRAAGKAYRETNITAEKRERNFSRADVYWLGKINNVDRLVEIMGDVGWIGDVRMEKSQKIWCERVALWINWDRTWVVAGRVNLPKDKERVKGVWTLGN</sequence>
<dbReference type="HOGENOM" id="CLU_1315231_0_0_1"/>
<evidence type="ECO:0000313" key="2">
    <source>
        <dbReference type="Proteomes" id="UP000019487"/>
    </source>
</evidence>
<accession>W9CRC6</accession>
<dbReference type="AlphaFoldDB" id="W9CRC6"/>
<dbReference type="EMBL" id="AYSA01000036">
    <property type="protein sequence ID" value="ESZ98643.1"/>
    <property type="molecule type" value="Genomic_DNA"/>
</dbReference>
<reference evidence="1 2" key="1">
    <citation type="journal article" date="2014" name="Genome Announc.">
        <title>Draft genome sequence of Sclerotinia borealis, a psychrophilic plant pathogenic fungus.</title>
        <authorList>
            <person name="Mardanov A.V."/>
            <person name="Beletsky A.V."/>
            <person name="Kadnikov V.V."/>
            <person name="Ignatov A.N."/>
            <person name="Ravin N.V."/>
        </authorList>
    </citation>
    <scope>NUCLEOTIDE SEQUENCE [LARGE SCALE GENOMIC DNA]</scope>
    <source>
        <strain evidence="2">F-4157</strain>
    </source>
</reference>
<dbReference type="OrthoDB" id="3542981at2759"/>
<keyword evidence="2" id="KW-1185">Reference proteome</keyword>
<name>W9CRC6_SCLBF</name>
<comment type="caution">
    <text evidence="1">The sequence shown here is derived from an EMBL/GenBank/DDBJ whole genome shotgun (WGS) entry which is preliminary data.</text>
</comment>
<evidence type="ECO:0000313" key="1">
    <source>
        <dbReference type="EMBL" id="ESZ98643.1"/>
    </source>
</evidence>
<organism evidence="1 2">
    <name type="scientific">Sclerotinia borealis (strain F-4128)</name>
    <dbReference type="NCBI Taxonomy" id="1432307"/>
    <lineage>
        <taxon>Eukaryota</taxon>
        <taxon>Fungi</taxon>
        <taxon>Dikarya</taxon>
        <taxon>Ascomycota</taxon>
        <taxon>Pezizomycotina</taxon>
        <taxon>Leotiomycetes</taxon>
        <taxon>Helotiales</taxon>
        <taxon>Sclerotiniaceae</taxon>
        <taxon>Sclerotinia</taxon>
    </lineage>
</organism>
<protein>
    <submittedName>
        <fullName evidence="1">Uncharacterized protein</fullName>
    </submittedName>
</protein>
<dbReference type="Proteomes" id="UP000019487">
    <property type="component" value="Unassembled WGS sequence"/>
</dbReference>
<proteinExistence type="predicted"/>
<gene>
    <name evidence="1" type="ORF">SBOR_0881</name>
</gene>